<dbReference type="Proteomes" id="UP001595975">
    <property type="component" value="Unassembled WGS sequence"/>
</dbReference>
<evidence type="ECO:0000313" key="1">
    <source>
        <dbReference type="EMBL" id="MFC5664824.1"/>
    </source>
</evidence>
<comment type="caution">
    <text evidence="1">The sequence shown here is derived from an EMBL/GenBank/DDBJ whole genome shotgun (WGS) entry which is preliminary data.</text>
</comment>
<proteinExistence type="predicted"/>
<keyword evidence="2" id="KW-1185">Reference proteome</keyword>
<sequence length="122" mass="13629">MKAALAEHQAKKQKVDVLIAEYYGENPDGLSREQFVLAKASAEASLQACDRTVEKLSTKHSMVTVPAGTALREAWARTPDLGWRRQIVGLALDKVIVHPGGGKYCYKRWIFDSSKIEITWKV</sequence>
<name>A0ABW0X6H3_9ACTN</name>
<dbReference type="RefSeq" id="WP_380226514.1">
    <property type="nucleotide sequence ID" value="NZ_JBHSOF010000021.1"/>
</dbReference>
<accession>A0ABW0X6H3</accession>
<organism evidence="1 2">
    <name type="scientific">Kitasatospora misakiensis</name>
    <dbReference type="NCBI Taxonomy" id="67330"/>
    <lineage>
        <taxon>Bacteria</taxon>
        <taxon>Bacillati</taxon>
        <taxon>Actinomycetota</taxon>
        <taxon>Actinomycetes</taxon>
        <taxon>Kitasatosporales</taxon>
        <taxon>Streptomycetaceae</taxon>
        <taxon>Kitasatospora</taxon>
    </lineage>
</organism>
<gene>
    <name evidence="1" type="ORF">ACFP3U_17760</name>
</gene>
<evidence type="ECO:0000313" key="2">
    <source>
        <dbReference type="Proteomes" id="UP001595975"/>
    </source>
</evidence>
<reference evidence="2" key="1">
    <citation type="journal article" date="2019" name="Int. J. Syst. Evol. Microbiol.">
        <title>The Global Catalogue of Microorganisms (GCM) 10K type strain sequencing project: providing services to taxonomists for standard genome sequencing and annotation.</title>
        <authorList>
            <consortium name="The Broad Institute Genomics Platform"/>
            <consortium name="The Broad Institute Genome Sequencing Center for Infectious Disease"/>
            <person name="Wu L."/>
            <person name="Ma J."/>
        </authorList>
    </citation>
    <scope>NUCLEOTIDE SEQUENCE [LARGE SCALE GENOMIC DNA]</scope>
    <source>
        <strain evidence="2">CGMCC 4.1437</strain>
    </source>
</reference>
<protein>
    <submittedName>
        <fullName evidence="1">Uncharacterized protein</fullName>
    </submittedName>
</protein>
<dbReference type="EMBL" id="JBHSOF010000021">
    <property type="protein sequence ID" value="MFC5664824.1"/>
    <property type="molecule type" value="Genomic_DNA"/>
</dbReference>